<evidence type="ECO:0000256" key="1">
    <source>
        <dbReference type="ARBA" id="ARBA00004651"/>
    </source>
</evidence>
<evidence type="ECO:0000256" key="7">
    <source>
        <dbReference type="ARBA" id="ARBA00022692"/>
    </source>
</evidence>
<keyword evidence="11 12" id="KW-0472">Membrane</keyword>
<keyword evidence="7 12" id="KW-0812">Transmembrane</keyword>
<dbReference type="InterPro" id="IPR037185">
    <property type="entry name" value="EmrE-like"/>
</dbReference>
<dbReference type="SUPFAM" id="SSF103481">
    <property type="entry name" value="Multidrug resistance efflux transporter EmrE"/>
    <property type="match status" value="1"/>
</dbReference>
<dbReference type="EMBL" id="BOQE01000001">
    <property type="protein sequence ID" value="GIM45640.1"/>
    <property type="molecule type" value="Genomic_DNA"/>
</dbReference>
<keyword evidence="9 12" id="KW-1133">Transmembrane helix</keyword>
<comment type="caution">
    <text evidence="14">The sequence shown here is derived from an EMBL/GenBank/DDBJ whole genome shotgun (WGS) entry which is preliminary data.</text>
</comment>
<proteinExistence type="inferred from homology"/>
<evidence type="ECO:0000256" key="6">
    <source>
        <dbReference type="ARBA" id="ARBA00022556"/>
    </source>
</evidence>
<dbReference type="GO" id="GO:0022857">
    <property type="term" value="F:transmembrane transporter activity"/>
    <property type="evidence" value="ECO:0007669"/>
    <property type="project" value="InterPro"/>
</dbReference>
<dbReference type="GO" id="GO:0005886">
    <property type="term" value="C:plasma membrane"/>
    <property type="evidence" value="ECO:0007669"/>
    <property type="project" value="UniProtKB-SubCell"/>
</dbReference>
<keyword evidence="3" id="KW-1003">Cell membrane</keyword>
<comment type="subcellular location">
    <subcellularLocation>
        <location evidence="1">Cell membrane</location>
        <topology evidence="1">Multi-pass membrane protein</topology>
    </subcellularLocation>
</comment>
<dbReference type="GO" id="GO:0009103">
    <property type="term" value="P:lipopolysaccharide biosynthetic process"/>
    <property type="evidence" value="ECO:0007669"/>
    <property type="project" value="UniProtKB-KW"/>
</dbReference>
<reference evidence="14" key="1">
    <citation type="journal article" date="2023" name="Int. J. Syst. Evol. Microbiol.">
        <title>Collibacillus ludicampi gen. nov., sp. nov., a new soil bacterium of the family Alicyclobacillaceae.</title>
        <authorList>
            <person name="Jojima T."/>
            <person name="Ioku Y."/>
            <person name="Fukuta Y."/>
            <person name="Shirasaka N."/>
            <person name="Matsumura Y."/>
            <person name="Mori M."/>
        </authorList>
    </citation>
    <scope>NUCLEOTIDE SEQUENCE</scope>
    <source>
        <strain evidence="14">TP075</strain>
    </source>
</reference>
<dbReference type="Pfam" id="PF00892">
    <property type="entry name" value="EamA"/>
    <property type="match status" value="1"/>
</dbReference>
<accession>A0AAV4LCT3</accession>
<keyword evidence="15" id="KW-1185">Reference proteome</keyword>
<sequence>MGYLYIAGTIFFTVYGQLILKWRIGKYGSLPVDFADKLLFLFKLLFDPLIFSGFVSAFVASLFWMAAMTKFELSFAYPFMSISFVLVFLFSALILREPMTWAKGIGLALIVAGVIVTSRSM</sequence>
<evidence type="ECO:0000256" key="5">
    <source>
        <dbReference type="ARBA" id="ARBA00022519"/>
    </source>
</evidence>
<evidence type="ECO:0000256" key="10">
    <source>
        <dbReference type="ARBA" id="ARBA00023098"/>
    </source>
</evidence>
<evidence type="ECO:0000256" key="2">
    <source>
        <dbReference type="ARBA" id="ARBA00007362"/>
    </source>
</evidence>
<feature type="transmembrane region" description="Helical" evidence="12">
    <location>
        <begin position="40"/>
        <end position="63"/>
    </location>
</feature>
<evidence type="ECO:0000256" key="12">
    <source>
        <dbReference type="SAM" id="Phobius"/>
    </source>
</evidence>
<gene>
    <name evidence="14" type="ORF">DNHGIG_11890</name>
</gene>
<name>A0AAV4LCT3_9BACL</name>
<keyword evidence="8" id="KW-0448">Lipopolysaccharide biosynthesis</keyword>
<evidence type="ECO:0000256" key="3">
    <source>
        <dbReference type="ARBA" id="ARBA00022475"/>
    </source>
</evidence>
<keyword evidence="5" id="KW-0997">Cell inner membrane</keyword>
<evidence type="ECO:0000256" key="11">
    <source>
        <dbReference type="ARBA" id="ARBA00023136"/>
    </source>
</evidence>
<organism evidence="14 15">
    <name type="scientific">Collibacillus ludicampi</name>
    <dbReference type="NCBI Taxonomy" id="2771369"/>
    <lineage>
        <taxon>Bacteria</taxon>
        <taxon>Bacillati</taxon>
        <taxon>Bacillota</taxon>
        <taxon>Bacilli</taxon>
        <taxon>Bacillales</taxon>
        <taxon>Alicyclobacillaceae</taxon>
        <taxon>Collibacillus</taxon>
    </lineage>
</organism>
<keyword evidence="4" id="KW-0444">Lipid biosynthesis</keyword>
<dbReference type="Proteomes" id="UP001057291">
    <property type="component" value="Unassembled WGS sequence"/>
</dbReference>
<evidence type="ECO:0000256" key="9">
    <source>
        <dbReference type="ARBA" id="ARBA00022989"/>
    </source>
</evidence>
<evidence type="ECO:0000259" key="13">
    <source>
        <dbReference type="Pfam" id="PF00892"/>
    </source>
</evidence>
<feature type="transmembrane region" description="Helical" evidence="12">
    <location>
        <begin position="75"/>
        <end position="95"/>
    </location>
</feature>
<dbReference type="PANTHER" id="PTHR30561">
    <property type="entry name" value="SMR FAMILY PROTON-DEPENDENT DRUG EFFLUX TRANSPORTER SUGE"/>
    <property type="match status" value="1"/>
</dbReference>
<dbReference type="InterPro" id="IPR000390">
    <property type="entry name" value="Small_drug/metabolite_transptr"/>
</dbReference>
<evidence type="ECO:0000313" key="15">
    <source>
        <dbReference type="Proteomes" id="UP001057291"/>
    </source>
</evidence>
<evidence type="ECO:0000256" key="4">
    <source>
        <dbReference type="ARBA" id="ARBA00022516"/>
    </source>
</evidence>
<dbReference type="InterPro" id="IPR000620">
    <property type="entry name" value="EamA_dom"/>
</dbReference>
<protein>
    <submittedName>
        <fullName evidence="14">Transporter</fullName>
    </submittedName>
</protein>
<dbReference type="RefSeq" id="WP_282198824.1">
    <property type="nucleotide sequence ID" value="NZ_BOQE01000001.1"/>
</dbReference>
<keyword evidence="10" id="KW-0443">Lipid metabolism</keyword>
<dbReference type="AlphaFoldDB" id="A0AAV4LCT3"/>
<evidence type="ECO:0000256" key="8">
    <source>
        <dbReference type="ARBA" id="ARBA00022985"/>
    </source>
</evidence>
<comment type="similarity">
    <text evidence="2">Belongs to the EamA transporter family.</text>
</comment>
<keyword evidence="6" id="KW-0441">Lipid A biosynthesis</keyword>
<feature type="transmembrane region" description="Helical" evidence="12">
    <location>
        <begin position="101"/>
        <end position="118"/>
    </location>
</feature>
<dbReference type="Gene3D" id="1.10.3730.20">
    <property type="match status" value="1"/>
</dbReference>
<dbReference type="PANTHER" id="PTHR30561:SF9">
    <property type="entry name" value="4-AMINO-4-DEOXY-L-ARABINOSE-PHOSPHOUNDECAPRENOL FLIPPASE SUBUNIT ARNF-RELATED"/>
    <property type="match status" value="1"/>
</dbReference>
<feature type="domain" description="EamA" evidence="13">
    <location>
        <begin position="48"/>
        <end position="118"/>
    </location>
</feature>
<evidence type="ECO:0000313" key="14">
    <source>
        <dbReference type="EMBL" id="GIM45640.1"/>
    </source>
</evidence>